<dbReference type="SUPFAM" id="SSF51445">
    <property type="entry name" value="(Trans)glycosidases"/>
    <property type="match status" value="1"/>
</dbReference>
<accession>A0A938XTT3</accession>
<dbReference type="Gene3D" id="3.20.20.80">
    <property type="entry name" value="Glycosidases"/>
    <property type="match status" value="1"/>
</dbReference>
<dbReference type="PANTHER" id="PTHR43863">
    <property type="entry name" value="HYDROLASE, PUTATIVE (AFU_ORTHOLOGUE AFUA_1G03140)-RELATED"/>
    <property type="match status" value="1"/>
</dbReference>
<feature type="domain" description="DUF5110" evidence="4">
    <location>
        <begin position="614"/>
        <end position="684"/>
    </location>
</feature>
<evidence type="ECO:0000256" key="1">
    <source>
        <dbReference type="ARBA" id="ARBA00007806"/>
    </source>
</evidence>
<feature type="domain" description="Glycosyl hydrolase family 31 C-terminal" evidence="5">
    <location>
        <begin position="507"/>
        <end position="598"/>
    </location>
</feature>
<dbReference type="Pfam" id="PF01055">
    <property type="entry name" value="Glyco_hydro_31_2nd"/>
    <property type="match status" value="1"/>
</dbReference>
<keyword evidence="2" id="KW-0326">Glycosidase</keyword>
<dbReference type="InterPro" id="IPR000322">
    <property type="entry name" value="Glyco_hydro_31_TIM"/>
</dbReference>
<comment type="caution">
    <text evidence="6">The sequence shown here is derived from an EMBL/GenBank/DDBJ whole genome shotgun (WGS) entry which is preliminary data.</text>
</comment>
<evidence type="ECO:0000259" key="5">
    <source>
        <dbReference type="Pfam" id="PF21365"/>
    </source>
</evidence>
<organism evidence="6 7">
    <name type="scientific">Halanaerobacter jeridensis</name>
    <dbReference type="NCBI Taxonomy" id="706427"/>
    <lineage>
        <taxon>Bacteria</taxon>
        <taxon>Bacillati</taxon>
        <taxon>Bacillota</taxon>
        <taxon>Clostridia</taxon>
        <taxon>Halanaerobiales</taxon>
        <taxon>Halobacteroidaceae</taxon>
        <taxon>Halanaerobacter</taxon>
    </lineage>
</organism>
<dbReference type="InterPro" id="IPR048395">
    <property type="entry name" value="Glyco_hydro_31_C"/>
</dbReference>
<dbReference type="Pfam" id="PF21365">
    <property type="entry name" value="Glyco_hydro_31_3rd"/>
    <property type="match status" value="1"/>
</dbReference>
<dbReference type="AlphaFoldDB" id="A0A938XTT3"/>
<evidence type="ECO:0000313" key="7">
    <source>
        <dbReference type="Proteomes" id="UP000774000"/>
    </source>
</evidence>
<dbReference type="GO" id="GO:0004553">
    <property type="term" value="F:hydrolase activity, hydrolyzing O-glycosyl compounds"/>
    <property type="evidence" value="ECO:0007669"/>
    <property type="project" value="InterPro"/>
</dbReference>
<dbReference type="GO" id="GO:0005975">
    <property type="term" value="P:carbohydrate metabolic process"/>
    <property type="evidence" value="ECO:0007669"/>
    <property type="project" value="InterPro"/>
</dbReference>
<protein>
    <submittedName>
        <fullName evidence="6">Alpha-glucosidase (Family GH31 glycosyl hydrolase)</fullName>
    </submittedName>
</protein>
<proteinExistence type="inferred from homology"/>
<dbReference type="Gene3D" id="2.60.40.1180">
    <property type="entry name" value="Golgi alpha-mannosidase II"/>
    <property type="match status" value="2"/>
</dbReference>
<comment type="similarity">
    <text evidence="1 2">Belongs to the glycosyl hydrolase 31 family.</text>
</comment>
<name>A0A938XTT3_9FIRM</name>
<dbReference type="EMBL" id="JAFBDQ010000001">
    <property type="protein sequence ID" value="MBM7555437.1"/>
    <property type="molecule type" value="Genomic_DNA"/>
</dbReference>
<keyword evidence="2 6" id="KW-0378">Hydrolase</keyword>
<evidence type="ECO:0000259" key="3">
    <source>
        <dbReference type="Pfam" id="PF01055"/>
    </source>
</evidence>
<dbReference type="CDD" id="cd06595">
    <property type="entry name" value="GH31_u1"/>
    <property type="match status" value="1"/>
</dbReference>
<keyword evidence="7" id="KW-1185">Reference proteome</keyword>
<dbReference type="RefSeq" id="WP_204700150.1">
    <property type="nucleotide sequence ID" value="NZ_JAFBDQ010000001.1"/>
</dbReference>
<feature type="domain" description="Glycoside hydrolase family 31 TIM barrel" evidence="3">
    <location>
        <begin position="198"/>
        <end position="499"/>
    </location>
</feature>
<reference evidence="6" key="1">
    <citation type="submission" date="2021-01" db="EMBL/GenBank/DDBJ databases">
        <title>Genomic Encyclopedia of Type Strains, Phase IV (KMG-IV): sequencing the most valuable type-strain genomes for metagenomic binning, comparative biology and taxonomic classification.</title>
        <authorList>
            <person name="Goeker M."/>
        </authorList>
    </citation>
    <scope>NUCLEOTIDE SEQUENCE</scope>
    <source>
        <strain evidence="6">DSM 23230</strain>
    </source>
</reference>
<dbReference type="InterPro" id="IPR033403">
    <property type="entry name" value="DUF5110"/>
</dbReference>
<dbReference type="InterPro" id="IPR051816">
    <property type="entry name" value="Glycosyl_Hydrolase_31"/>
</dbReference>
<dbReference type="Pfam" id="PF17137">
    <property type="entry name" value="DUF5110"/>
    <property type="match status" value="1"/>
</dbReference>
<dbReference type="InterPro" id="IPR017853">
    <property type="entry name" value="GH"/>
</dbReference>
<evidence type="ECO:0000259" key="4">
    <source>
        <dbReference type="Pfam" id="PF17137"/>
    </source>
</evidence>
<sequence length="878" mass="103666">MEKLPEHLHPSFDPVAKDEAVIEGDNYRFTVLTEQLIRLEYSTEGRFEDRPSQTFWYRNQKVPDFEVEKTDKNIIIETEKLILDYQLTGESFNQDNLTIEVKDLEEIWYPSKENNENLKGTIRTLDTIDGWTELDKGLLSRDGWAVIDDTSNLVFNEGTGWLEERAKPQEKQDLYFFGYGHNYVQCIKDFNDVAGRVPLLPRWSLGNWWSRYWSYTQQELKNLVKEFKRREIPLSVCIIDMDWHIVDNPYTDGWTGYTWDQDLFPNPEGFINWLHEQQLKTALNLHPADGVHPHEEKYQEFAQQMGIDPASETPIEFEITDLNFIKNYFDLLHHPLEEDGIDFWWIDWQQGQETKIPGLDPLWALNHLHFYDRSRNNKRPFIFSRWSGLGSHRYPIGFSGDTIISWDSLQFQPYFTATASNVSYSWWSHDIGGHCEGQDEAELYTRWVQFGVLSPIMRLHSTNEKYLDRRPWSKSQAFYSVVKDAMRFRHALIPYLYTMAWKNHIQGEPLVQPMYYHHPEREEAYHFSGQYYFGSQLLVAPHLNPRQESTNLSRKVFWLPEGDWMNFFTGEYYQGDNCYVEYGELKDIPMFAQAGSIVPLGPKLQWGGIDNPKELDIYIFAGADQEFELYEDEGEGLNYQEEKFATTKFIQNWSTDQLQFEISSVTGDKSVVPQNRDYELFFRGVKSPSRVDVTVDGQLQEIDFSYDEEKETVIVYIPRVHPSNQVTVNLFTESSNLLSCRDRKKEKCYQLLKSFKMKTRAKTQIEKRILADETRENIDLLKDFLTVLTDEQLRAIAEVFYGIGTTKVKTDEEEKIIVWNNDKHTDFKYYFSAWNKENPESTSGIIPNFKVFAPQEWSYYNWQLEIDYCGLFDEIYNE</sequence>
<evidence type="ECO:0000256" key="2">
    <source>
        <dbReference type="RuleBase" id="RU361185"/>
    </source>
</evidence>
<dbReference type="Proteomes" id="UP000774000">
    <property type="component" value="Unassembled WGS sequence"/>
</dbReference>
<dbReference type="InterPro" id="IPR013780">
    <property type="entry name" value="Glyco_hydro_b"/>
</dbReference>
<gene>
    <name evidence="6" type="ORF">JOC47_000261</name>
</gene>
<dbReference type="SUPFAM" id="SSF51011">
    <property type="entry name" value="Glycosyl hydrolase domain"/>
    <property type="match status" value="1"/>
</dbReference>
<evidence type="ECO:0000313" key="6">
    <source>
        <dbReference type="EMBL" id="MBM7555437.1"/>
    </source>
</evidence>
<dbReference type="PANTHER" id="PTHR43863:SF2">
    <property type="entry name" value="MALTASE-GLUCOAMYLASE"/>
    <property type="match status" value="1"/>
</dbReference>